<dbReference type="OrthoDB" id="3687641at2759"/>
<organism evidence="5 6">
    <name type="scientific">Mycena indigotica</name>
    <dbReference type="NCBI Taxonomy" id="2126181"/>
    <lineage>
        <taxon>Eukaryota</taxon>
        <taxon>Fungi</taxon>
        <taxon>Dikarya</taxon>
        <taxon>Basidiomycota</taxon>
        <taxon>Agaricomycotina</taxon>
        <taxon>Agaricomycetes</taxon>
        <taxon>Agaricomycetidae</taxon>
        <taxon>Agaricales</taxon>
        <taxon>Marasmiineae</taxon>
        <taxon>Mycenaceae</taxon>
        <taxon>Mycena</taxon>
    </lineage>
</organism>
<feature type="region of interest" description="Disordered" evidence="3">
    <location>
        <begin position="1"/>
        <end position="27"/>
    </location>
</feature>
<evidence type="ECO:0000256" key="1">
    <source>
        <dbReference type="ARBA" id="ARBA00004685"/>
    </source>
</evidence>
<accession>A0A8H6SQM0</accession>
<dbReference type="PANTHER" id="PTHR33365">
    <property type="entry name" value="YALI0B05434P"/>
    <property type="match status" value="1"/>
</dbReference>
<dbReference type="PANTHER" id="PTHR33365:SF4">
    <property type="entry name" value="CYCLOCHLOROTINE BIOSYNTHESIS PROTEIN O"/>
    <property type="match status" value="1"/>
</dbReference>
<dbReference type="EMBL" id="JACAZF010000005">
    <property type="protein sequence ID" value="KAF7303634.1"/>
    <property type="molecule type" value="Genomic_DNA"/>
</dbReference>
<dbReference type="Pfam" id="PF11807">
    <property type="entry name" value="UstYa"/>
    <property type="match status" value="1"/>
</dbReference>
<dbReference type="GO" id="GO:0043386">
    <property type="term" value="P:mycotoxin biosynthetic process"/>
    <property type="evidence" value="ECO:0007669"/>
    <property type="project" value="InterPro"/>
</dbReference>
<keyword evidence="4" id="KW-1133">Transmembrane helix</keyword>
<reference evidence="5" key="1">
    <citation type="submission" date="2020-05" db="EMBL/GenBank/DDBJ databases">
        <title>Mycena genomes resolve the evolution of fungal bioluminescence.</title>
        <authorList>
            <person name="Tsai I.J."/>
        </authorList>
    </citation>
    <scope>NUCLEOTIDE SEQUENCE</scope>
    <source>
        <strain evidence="5">171206Taipei</strain>
    </source>
</reference>
<comment type="pathway">
    <text evidence="1">Mycotoxin biosynthesis.</text>
</comment>
<dbReference type="RefSeq" id="XP_037220606.1">
    <property type="nucleotide sequence ID" value="XM_037362685.1"/>
</dbReference>
<proteinExistence type="inferred from homology"/>
<evidence type="ECO:0000256" key="3">
    <source>
        <dbReference type="SAM" id="MobiDB-lite"/>
    </source>
</evidence>
<comment type="caution">
    <text evidence="5">The sequence shown here is derived from an EMBL/GenBank/DDBJ whole genome shotgun (WGS) entry which is preliminary data.</text>
</comment>
<evidence type="ECO:0000313" key="6">
    <source>
        <dbReference type="Proteomes" id="UP000636479"/>
    </source>
</evidence>
<evidence type="ECO:0000256" key="2">
    <source>
        <dbReference type="ARBA" id="ARBA00035112"/>
    </source>
</evidence>
<evidence type="ECO:0000256" key="4">
    <source>
        <dbReference type="SAM" id="Phobius"/>
    </source>
</evidence>
<name>A0A8H6SQM0_9AGAR</name>
<dbReference type="GeneID" id="59345201"/>
<gene>
    <name evidence="5" type="ORF">MIND_00592700</name>
</gene>
<evidence type="ECO:0000313" key="5">
    <source>
        <dbReference type="EMBL" id="KAF7303634.1"/>
    </source>
</evidence>
<protein>
    <submittedName>
        <fullName evidence="5">Uncharacterized protein</fullName>
    </submittedName>
</protein>
<dbReference type="InterPro" id="IPR021765">
    <property type="entry name" value="UstYa-like"/>
</dbReference>
<keyword evidence="4" id="KW-0472">Membrane</keyword>
<feature type="transmembrane region" description="Helical" evidence="4">
    <location>
        <begin position="48"/>
        <end position="65"/>
    </location>
</feature>
<dbReference type="Proteomes" id="UP000636479">
    <property type="component" value="Unassembled WGS sequence"/>
</dbReference>
<keyword evidence="6" id="KW-1185">Reference proteome</keyword>
<sequence length="206" mass="23220">MHPRMAKQSGSTIYSPLSMEDGPEQDEAKADFEAPIAHRSRPSPSRRVLLCLLAFETLVIVYLIFRPHTKTSHSWPSLVYSPAQDAVEYGLTSYAIGGDPKFHIQPSPELDANWDDLYNFGISQIPKSEARLLPNKTYPIPGDESNYIVELDVFHNLHCLNMIRQGLHVGMSICCRRIEADLPQQNITSPWSSITLITALIGFDRR</sequence>
<keyword evidence="4" id="KW-0812">Transmembrane</keyword>
<comment type="similarity">
    <text evidence="2">Belongs to the ustYa family.</text>
</comment>
<dbReference type="AlphaFoldDB" id="A0A8H6SQM0"/>